<keyword evidence="1" id="KW-0472">Membrane</keyword>
<organism evidence="2 3">
    <name type="scientific">Carnation ringspot virus (isolate Lommel)</name>
    <name type="common">CRSV</name>
    <dbReference type="NCBI Taxonomy" id="652597"/>
    <lineage>
        <taxon>Viruses</taxon>
        <taxon>Riboviria</taxon>
        <taxon>Orthornavirae</taxon>
        <taxon>Kitrinoviricota</taxon>
        <taxon>Tolucaviricetes</taxon>
        <taxon>Tolivirales</taxon>
        <taxon>Tombusviridae</taxon>
        <taxon>Regressovirinae</taxon>
        <taxon>Dianthovirus</taxon>
        <taxon>Dianthovirus dianthi</taxon>
    </lineage>
</organism>
<dbReference type="Proteomes" id="UP000000574">
    <property type="component" value="Genome"/>
</dbReference>
<keyword evidence="3" id="KW-1185">Reference proteome</keyword>
<dbReference type="GeneID" id="956636"/>
<proteinExistence type="predicted"/>
<reference evidence="2 3" key="2">
    <citation type="journal article" date="1994" name="J. Gen. Virol.">
        <title>Nucleotide sequence of carnation ringspot dianthovirus RNA-1.</title>
        <authorList>
            <person name="Ryabov E.V."/>
            <person name="Generozov E.V."/>
            <person name="Kendall T.L."/>
            <person name="Lommel S.A."/>
            <person name="Zavriev S.K."/>
        </authorList>
    </citation>
    <scope>NUCLEOTIDE SEQUENCE [LARGE SCALE GENOMIC DNA]</scope>
    <source>
        <strain evidence="3">Isolate Lommel</strain>
    </source>
</reference>
<evidence type="ECO:0000256" key="1">
    <source>
        <dbReference type="SAM" id="Phobius"/>
    </source>
</evidence>
<reference evidence="3" key="1">
    <citation type="journal article" date="1992" name="J. Gen. Virol.">
        <title>Nucleotide sequence of carnation ringspot dianthovirus RNA-2.</title>
        <authorList>
            <person name="Kendall T.L."/>
            <person name="Lommel S.A."/>
        </authorList>
    </citation>
    <scope>NUCLEOTIDE SEQUENCE [LARGE SCALE GENOMIC DNA]</scope>
    <source>
        <strain evidence="3">Isolate Lommel</strain>
    </source>
</reference>
<keyword evidence="1" id="KW-1133">Transmembrane helix</keyword>
<organismHost>
    <name type="scientific">Dianthus barbatus</name>
    <dbReference type="NCBI Taxonomy" id="278075"/>
</organismHost>
<evidence type="ECO:0000313" key="3">
    <source>
        <dbReference type="Proteomes" id="UP000000574"/>
    </source>
</evidence>
<dbReference type="RefSeq" id="NP_613256.1">
    <property type="nucleotide sequence ID" value="NC_003530.1"/>
</dbReference>
<dbReference type="EMBL" id="L18870">
    <property type="protein sequence ID" value="AAA20214.2"/>
    <property type="molecule type" value="Genomic_RNA"/>
</dbReference>
<feature type="transmembrane region" description="Helical" evidence="1">
    <location>
        <begin position="65"/>
        <end position="84"/>
    </location>
</feature>
<name>Q66099_CRSVL</name>
<evidence type="ECO:0000313" key="2">
    <source>
        <dbReference type="EMBL" id="AAA20214.2"/>
    </source>
</evidence>
<organismHost>
    <name type="scientific">Dianthus caryophyllus</name>
    <name type="common">Carnation</name>
    <name type="synonym">Clove pink</name>
    <dbReference type="NCBI Taxonomy" id="3570"/>
</organismHost>
<protein>
    <submittedName>
        <fullName evidence="2">p11K protein</fullName>
    </submittedName>
</protein>
<accession>Q66099</accession>
<keyword evidence="1" id="KW-0812">Transmembrane</keyword>
<dbReference type="KEGG" id="vg:956636"/>
<sequence length="100" mass="11245">MLSSYLRRREPTRHKSVIRILRNRQSATLVGGGRRVGFSLGVVPKDNLPTWWRHQACCGVIESRTLVLAVVKFVSVLFFCLYVGSVCVTRTDGSRKPAVK</sequence>